<dbReference type="EMBL" id="JACHHB010000017">
    <property type="protein sequence ID" value="MBB5174817.1"/>
    <property type="molecule type" value="Genomic_DNA"/>
</dbReference>
<comment type="caution">
    <text evidence="2">The sequence shown here is derived from an EMBL/GenBank/DDBJ whole genome shotgun (WGS) entry which is preliminary data.</text>
</comment>
<protein>
    <submittedName>
        <fullName evidence="2">Uncharacterized protein</fullName>
    </submittedName>
</protein>
<evidence type="ECO:0000313" key="3">
    <source>
        <dbReference type="Proteomes" id="UP000551878"/>
    </source>
</evidence>
<accession>A0A840QU79</accession>
<evidence type="ECO:0000313" key="2">
    <source>
        <dbReference type="EMBL" id="MBB5174817.1"/>
    </source>
</evidence>
<keyword evidence="1" id="KW-0812">Transmembrane</keyword>
<name>A0A840QU79_9BACI</name>
<feature type="transmembrane region" description="Helical" evidence="1">
    <location>
        <begin position="35"/>
        <end position="57"/>
    </location>
</feature>
<dbReference type="RefSeq" id="WP_184665223.1">
    <property type="nucleotide sequence ID" value="NZ_JACHHB010000017.1"/>
</dbReference>
<feature type="transmembrane region" description="Helical" evidence="1">
    <location>
        <begin position="7"/>
        <end position="29"/>
    </location>
</feature>
<keyword evidence="1" id="KW-1133">Transmembrane helix</keyword>
<keyword evidence="1" id="KW-0472">Membrane</keyword>
<evidence type="ECO:0000256" key="1">
    <source>
        <dbReference type="SAM" id="Phobius"/>
    </source>
</evidence>
<organism evidence="2 3">
    <name type="scientific">Texcoconibacillus texcoconensis</name>
    <dbReference type="NCBI Taxonomy" id="1095777"/>
    <lineage>
        <taxon>Bacteria</taxon>
        <taxon>Bacillati</taxon>
        <taxon>Bacillota</taxon>
        <taxon>Bacilli</taxon>
        <taxon>Bacillales</taxon>
        <taxon>Bacillaceae</taxon>
        <taxon>Texcoconibacillus</taxon>
    </lineage>
</organism>
<proteinExistence type="predicted"/>
<dbReference type="AlphaFoldDB" id="A0A840QU79"/>
<gene>
    <name evidence="2" type="ORF">HNQ41_003040</name>
</gene>
<sequence length="69" mass="7891">MGKKAYWIIIFTTLILNVVMLQLTTRAYLGREFEIVPIYSGVAFVSAIVTIITFLQWRKAEYGDKKSSS</sequence>
<dbReference type="Proteomes" id="UP000551878">
    <property type="component" value="Unassembled WGS sequence"/>
</dbReference>
<reference evidence="2 3" key="1">
    <citation type="submission" date="2020-08" db="EMBL/GenBank/DDBJ databases">
        <title>Genomic Encyclopedia of Type Strains, Phase IV (KMG-IV): sequencing the most valuable type-strain genomes for metagenomic binning, comparative biology and taxonomic classification.</title>
        <authorList>
            <person name="Goeker M."/>
        </authorList>
    </citation>
    <scope>NUCLEOTIDE SEQUENCE [LARGE SCALE GENOMIC DNA]</scope>
    <source>
        <strain evidence="2 3">DSM 24696</strain>
    </source>
</reference>
<keyword evidence="3" id="KW-1185">Reference proteome</keyword>